<proteinExistence type="predicted"/>
<dbReference type="PANTHER" id="PTHR42194">
    <property type="entry name" value="UPF0276 PROTEIN HI_1600"/>
    <property type="match status" value="1"/>
</dbReference>
<protein>
    <recommendedName>
        <fullName evidence="3">DUF692 domain-containing protein</fullName>
    </recommendedName>
</protein>
<name>A0A1X7AKZ2_9GAMM</name>
<dbReference type="OrthoDB" id="9763101at2"/>
<reference evidence="1 2" key="1">
    <citation type="submission" date="2017-03" db="EMBL/GenBank/DDBJ databases">
        <authorList>
            <person name="Afonso C.L."/>
            <person name="Miller P.J."/>
            <person name="Scott M.A."/>
            <person name="Spackman E."/>
            <person name="Goraichik I."/>
            <person name="Dimitrov K.M."/>
            <person name="Suarez D.L."/>
            <person name="Swayne D.E."/>
        </authorList>
    </citation>
    <scope>NUCLEOTIDE SEQUENCE [LARGE SCALE GENOMIC DNA]</scope>
    <source>
        <strain evidence="1">SB41UT1</strain>
    </source>
</reference>
<evidence type="ECO:0008006" key="3">
    <source>
        <dbReference type="Google" id="ProtNLM"/>
    </source>
</evidence>
<sequence>MTDLPNSPPITVGVGLRHPHFQDALQCHPGGPDSIDFLEVHAENFFAPESAATAILKDIASIHPVSIHGTAMGLGSLAGIPDQHLTNFAQLVDVIDPLLVSEHAAFTWGTNDHQVMHSGDLLPIPFNQITLQCMADNVQRIQERLGRTLLIENLSAYITPEGSTFSETQFLTELTQSTGCQLLVDINNLAVNAHNNQLHTLTTLDANPLTAISQWLNEIPEHAVGELHLAGCSPDQAGRFMVDDHGYFTSEIVWKGYELALQRFGAVPTLIEWDTNLPDWQTLMDEARKARSIAHRTLNICEVA</sequence>
<dbReference type="Gene3D" id="3.20.20.150">
    <property type="entry name" value="Divalent-metal-dependent TIM barrel enzymes"/>
    <property type="match status" value="1"/>
</dbReference>
<dbReference type="RefSeq" id="WP_087110846.1">
    <property type="nucleotide sequence ID" value="NZ_CBCSCN010000006.1"/>
</dbReference>
<dbReference type="Pfam" id="PF05114">
    <property type="entry name" value="MbnB_TglH_ChrH"/>
    <property type="match status" value="1"/>
</dbReference>
<dbReference type="EMBL" id="FWPT01000006">
    <property type="protein sequence ID" value="SMA48482.1"/>
    <property type="molecule type" value="Genomic_DNA"/>
</dbReference>
<accession>A0A1X7AKZ2</accession>
<gene>
    <name evidence="1" type="ORF">EHSB41UT_02758</name>
</gene>
<dbReference type="InterPro" id="IPR007801">
    <property type="entry name" value="MbnB/TglH/ChrH"/>
</dbReference>
<evidence type="ECO:0000313" key="2">
    <source>
        <dbReference type="Proteomes" id="UP000196573"/>
    </source>
</evidence>
<dbReference type="PANTHER" id="PTHR42194:SF1">
    <property type="entry name" value="UPF0276 PROTEIN HI_1600"/>
    <property type="match status" value="1"/>
</dbReference>
<organism evidence="1 2">
    <name type="scientific">Parendozoicomonas haliclonae</name>
    <dbReference type="NCBI Taxonomy" id="1960125"/>
    <lineage>
        <taxon>Bacteria</taxon>
        <taxon>Pseudomonadati</taxon>
        <taxon>Pseudomonadota</taxon>
        <taxon>Gammaproteobacteria</taxon>
        <taxon>Oceanospirillales</taxon>
        <taxon>Endozoicomonadaceae</taxon>
        <taxon>Parendozoicomonas</taxon>
    </lineage>
</organism>
<dbReference type="Proteomes" id="UP000196573">
    <property type="component" value="Unassembled WGS sequence"/>
</dbReference>
<evidence type="ECO:0000313" key="1">
    <source>
        <dbReference type="EMBL" id="SMA48482.1"/>
    </source>
</evidence>
<keyword evidence="2" id="KW-1185">Reference proteome</keyword>
<dbReference type="AlphaFoldDB" id="A0A1X7AKZ2"/>
<dbReference type="NCBIfam" id="NF003818">
    <property type="entry name" value="PRK05409.1"/>
    <property type="match status" value="1"/>
</dbReference>